<dbReference type="KEGG" id="aas:Aasi_0409"/>
<name>B3ERH5_AMOA5</name>
<dbReference type="Proteomes" id="UP000001227">
    <property type="component" value="Chromosome"/>
</dbReference>
<dbReference type="EMBL" id="CP001102">
    <property type="protein sequence ID" value="ACE05827.1"/>
    <property type="molecule type" value="Genomic_DNA"/>
</dbReference>
<protein>
    <submittedName>
        <fullName evidence="1">Uncharacterized protein</fullName>
    </submittedName>
</protein>
<dbReference type="HOGENOM" id="CLU_2079791_0_0_10"/>
<sequence>MQKKDSNNLARIQKIAQTANESDMDVLLEHCKTAIMKGELFLVAYMVEYKYLPLKQKDLLGNTPLHQAVMKDQPQITDYLARKDSSAILDENDLDETPLSLANDKPEIKRIFESYLK</sequence>
<organism evidence="1 2">
    <name type="scientific">Amoebophilus asiaticus (strain 5a2)</name>
    <dbReference type="NCBI Taxonomy" id="452471"/>
    <lineage>
        <taxon>Bacteria</taxon>
        <taxon>Pseudomonadati</taxon>
        <taxon>Bacteroidota</taxon>
        <taxon>Cytophagia</taxon>
        <taxon>Cytophagales</taxon>
        <taxon>Amoebophilaceae</taxon>
        <taxon>Candidatus Amoebophilus</taxon>
    </lineage>
</organism>
<gene>
    <name evidence="1" type="ordered locus">Aasi_0409</name>
</gene>
<dbReference type="eggNOG" id="COG0666">
    <property type="taxonomic scope" value="Bacteria"/>
</dbReference>
<evidence type="ECO:0000313" key="1">
    <source>
        <dbReference type="EMBL" id="ACE05827.1"/>
    </source>
</evidence>
<reference evidence="1 2" key="1">
    <citation type="journal article" date="2010" name="J. Bacteriol.">
        <title>The genome of the amoeba symbiont 'Candidatus Amoebophilus asiaticus' reveals common mechanisms for host cell interaction among amoeba-associated bacteria.</title>
        <authorList>
            <person name="Schmitz-Esser S."/>
            <person name="Tischler P."/>
            <person name="Arnold R."/>
            <person name="Montanaro J."/>
            <person name="Wagner M."/>
            <person name="Rattei T."/>
            <person name="Horn M."/>
        </authorList>
    </citation>
    <scope>NUCLEOTIDE SEQUENCE [LARGE SCALE GENOMIC DNA]</scope>
    <source>
        <strain evidence="1 2">5a2</strain>
    </source>
</reference>
<proteinExistence type="predicted"/>
<dbReference type="Pfam" id="PF13637">
    <property type="entry name" value="Ank_4"/>
    <property type="match status" value="1"/>
</dbReference>
<accession>B3ERH5</accession>
<dbReference type="InterPro" id="IPR036770">
    <property type="entry name" value="Ankyrin_rpt-contain_sf"/>
</dbReference>
<dbReference type="RefSeq" id="WP_012472589.1">
    <property type="nucleotide sequence ID" value="NC_010830.1"/>
</dbReference>
<evidence type="ECO:0000313" key="2">
    <source>
        <dbReference type="Proteomes" id="UP000001227"/>
    </source>
</evidence>
<dbReference type="AlphaFoldDB" id="B3ERH5"/>
<dbReference type="STRING" id="452471.Aasi_0409"/>
<keyword evidence="2" id="KW-1185">Reference proteome</keyword>
<dbReference type="Gene3D" id="1.25.40.20">
    <property type="entry name" value="Ankyrin repeat-containing domain"/>
    <property type="match status" value="1"/>
</dbReference>
<dbReference type="SUPFAM" id="SSF48403">
    <property type="entry name" value="Ankyrin repeat"/>
    <property type="match status" value="1"/>
</dbReference>
<dbReference type="InterPro" id="IPR002110">
    <property type="entry name" value="Ankyrin_rpt"/>
</dbReference>